<feature type="repeat" description="RCC1" evidence="1">
    <location>
        <begin position="208"/>
        <end position="284"/>
    </location>
</feature>
<protein>
    <submittedName>
        <fullName evidence="2">RCC1 domain containing 1</fullName>
    </submittedName>
</protein>
<proteinExistence type="predicted"/>
<dbReference type="Ensembl" id="ENSPNYT00000019675.1">
    <property type="protein sequence ID" value="ENSPNYP00000019194.1"/>
    <property type="gene ID" value="ENSPNYG00000014501.1"/>
</dbReference>
<evidence type="ECO:0000256" key="1">
    <source>
        <dbReference type="PROSITE-ProRule" id="PRU00235"/>
    </source>
</evidence>
<dbReference type="PANTHER" id="PTHR46849:SF1">
    <property type="entry name" value="RCC1 DOMAIN-CONTAINING PROTEIN 1"/>
    <property type="match status" value="1"/>
</dbReference>
<reference evidence="2" key="1">
    <citation type="submission" date="2023-09" db="UniProtKB">
        <authorList>
            <consortium name="Ensembl"/>
        </authorList>
    </citation>
    <scope>IDENTIFICATION</scope>
</reference>
<evidence type="ECO:0000313" key="2">
    <source>
        <dbReference type="Ensembl" id="ENSPNYP00000019194.1"/>
    </source>
</evidence>
<dbReference type="AlphaFoldDB" id="A0A3B4GAU3"/>
<dbReference type="PROSITE" id="PS50012">
    <property type="entry name" value="RCC1_3"/>
    <property type="match status" value="3"/>
</dbReference>
<dbReference type="InterPro" id="IPR000408">
    <property type="entry name" value="Reg_chr_condens"/>
</dbReference>
<dbReference type="Pfam" id="PF00415">
    <property type="entry name" value="RCC1"/>
    <property type="match status" value="3"/>
</dbReference>
<dbReference type="PROSITE" id="PS00626">
    <property type="entry name" value="RCC1_2"/>
    <property type="match status" value="2"/>
</dbReference>
<dbReference type="STRING" id="303518.ENSPNYP00000019194"/>
<dbReference type="InterPro" id="IPR009091">
    <property type="entry name" value="RCC1/BLIP-II"/>
</dbReference>
<sequence length="352" mass="38768">ELLGVQMRWFGFGFNAFGQICVQEKSGRGESSSAPHQVKISHPAELSSHVDRSRCCLKTSQIRVSWSRRASLHLEGEALVMCMLISYLARQTLIMMYEITESQYYFLFIFIDVNLPLVPGGYIALKPPFYCTLPGHLKARSLALGAEHAVLLTATGAVYSWGLGSHGQLGHGVLTSEEEPRVVEALWGMPMTHVATGGWHSACISDGGDLYVWGWNESGQLGLPSRELCCDTSTPPDEKLKEEEEHEDVFISIQAFPALLDVSSSCEIRAVSCGSRHTAAVTTTGDLYTWGWGEYGQLGHQTVTSSDEPQRVEFFRAEQMRVLDVVCGTWNTFAAVVKEEVACAENSTKCTC</sequence>
<dbReference type="SUPFAM" id="SSF50985">
    <property type="entry name" value="RCC1/BLIP-II"/>
    <property type="match status" value="1"/>
</dbReference>
<name>A0A3B4GAU3_9CICH</name>
<dbReference type="Gene3D" id="2.130.10.30">
    <property type="entry name" value="Regulator of chromosome condensation 1/beta-lactamase-inhibitor protein II"/>
    <property type="match status" value="1"/>
</dbReference>
<dbReference type="InterPro" id="IPR052830">
    <property type="entry name" value="RCC1_domain-containing"/>
</dbReference>
<feature type="repeat" description="RCC1" evidence="1">
    <location>
        <begin position="156"/>
        <end position="207"/>
    </location>
</feature>
<dbReference type="GeneTree" id="ENSGT00940000164520"/>
<dbReference type="PANTHER" id="PTHR46849">
    <property type="entry name" value="RCC1 DOMAIN-CONTAINING PROTEIN 1"/>
    <property type="match status" value="1"/>
</dbReference>
<feature type="repeat" description="RCC1" evidence="1">
    <location>
        <begin position="285"/>
        <end position="338"/>
    </location>
</feature>
<organism evidence="2">
    <name type="scientific">Pundamilia nyererei</name>
    <dbReference type="NCBI Taxonomy" id="303518"/>
    <lineage>
        <taxon>Eukaryota</taxon>
        <taxon>Metazoa</taxon>
        <taxon>Chordata</taxon>
        <taxon>Craniata</taxon>
        <taxon>Vertebrata</taxon>
        <taxon>Euteleostomi</taxon>
        <taxon>Actinopterygii</taxon>
        <taxon>Neopterygii</taxon>
        <taxon>Teleostei</taxon>
        <taxon>Neoteleostei</taxon>
        <taxon>Acanthomorphata</taxon>
        <taxon>Ovalentaria</taxon>
        <taxon>Cichlomorphae</taxon>
        <taxon>Cichliformes</taxon>
        <taxon>Cichlidae</taxon>
        <taxon>African cichlids</taxon>
        <taxon>Pseudocrenilabrinae</taxon>
        <taxon>Haplochromini</taxon>
        <taxon>Pundamilia</taxon>
    </lineage>
</organism>
<dbReference type="PRINTS" id="PR00633">
    <property type="entry name" value="RCCNDNSATION"/>
</dbReference>
<accession>A0A3B4GAU3</accession>